<dbReference type="InterPro" id="IPR036388">
    <property type="entry name" value="WH-like_DNA-bd_sf"/>
</dbReference>
<sequence>MSGPTPEERFATLFDANYPALLGYAVRRVSHPEDAADVVAEAFLVAWRRLDDVPGGADARPWLFGVARNVLANYYRSERRRSTLAVRLRETLTTDPPRAIVEPSTLGAAMALLSEDDRELLRLLAWEGLARDEIALVLRVPRATVRVRLHRARRRLVHLMAEVDDTNRAPAQEALKRSASPGHVTNRRAAGLTEAEEI</sequence>
<accession>A0A2A9E4C2</accession>
<dbReference type="NCBIfam" id="TIGR02937">
    <property type="entry name" value="sigma70-ECF"/>
    <property type="match status" value="1"/>
</dbReference>
<keyword evidence="3" id="KW-0731">Sigma factor</keyword>
<feature type="region of interest" description="Disordered" evidence="5">
    <location>
        <begin position="174"/>
        <end position="198"/>
    </location>
</feature>
<dbReference type="Gene3D" id="1.10.1740.10">
    <property type="match status" value="1"/>
</dbReference>
<dbReference type="InterPro" id="IPR013324">
    <property type="entry name" value="RNA_pol_sigma_r3/r4-like"/>
</dbReference>
<feature type="domain" description="RNA polymerase sigma-70 region 2" evidence="6">
    <location>
        <begin position="13"/>
        <end position="81"/>
    </location>
</feature>
<dbReference type="RefSeq" id="WP_245862102.1">
    <property type="nucleotide sequence ID" value="NZ_PDJG01000001.1"/>
</dbReference>
<comment type="similarity">
    <text evidence="1">Belongs to the sigma-70 factor family. ECF subfamily.</text>
</comment>
<evidence type="ECO:0000313" key="8">
    <source>
        <dbReference type="EMBL" id="PFG33029.1"/>
    </source>
</evidence>
<dbReference type="SUPFAM" id="SSF88659">
    <property type="entry name" value="Sigma3 and sigma4 domains of RNA polymerase sigma factors"/>
    <property type="match status" value="1"/>
</dbReference>
<gene>
    <name evidence="8" type="ORF">ATL42_0881</name>
</gene>
<dbReference type="InterPro" id="IPR014284">
    <property type="entry name" value="RNA_pol_sigma-70_dom"/>
</dbReference>
<dbReference type="InterPro" id="IPR039425">
    <property type="entry name" value="RNA_pol_sigma-70-like"/>
</dbReference>
<evidence type="ECO:0000256" key="5">
    <source>
        <dbReference type="SAM" id="MobiDB-lite"/>
    </source>
</evidence>
<reference evidence="8 9" key="1">
    <citation type="submission" date="2017-10" db="EMBL/GenBank/DDBJ databases">
        <title>Sequencing the genomes of 1000 actinobacteria strains.</title>
        <authorList>
            <person name="Klenk H.-P."/>
        </authorList>
    </citation>
    <scope>NUCLEOTIDE SEQUENCE [LARGE SCALE GENOMIC DNA]</scope>
    <source>
        <strain evidence="8 9">DSM 18966</strain>
    </source>
</reference>
<feature type="domain" description="RNA polymerase sigma factor 70 region 4 type 2" evidence="7">
    <location>
        <begin position="106"/>
        <end position="156"/>
    </location>
</feature>
<dbReference type="Pfam" id="PF04542">
    <property type="entry name" value="Sigma70_r2"/>
    <property type="match status" value="1"/>
</dbReference>
<dbReference type="Gene3D" id="1.10.10.10">
    <property type="entry name" value="Winged helix-like DNA-binding domain superfamily/Winged helix DNA-binding domain"/>
    <property type="match status" value="1"/>
</dbReference>
<protein>
    <submittedName>
        <fullName evidence="8">RNA polymerase ECF family sigma subunit</fullName>
    </submittedName>
</protein>
<evidence type="ECO:0000256" key="3">
    <source>
        <dbReference type="ARBA" id="ARBA00023082"/>
    </source>
</evidence>
<dbReference type="EMBL" id="PDJG01000001">
    <property type="protein sequence ID" value="PFG33029.1"/>
    <property type="molecule type" value="Genomic_DNA"/>
</dbReference>
<dbReference type="Proteomes" id="UP000225548">
    <property type="component" value="Unassembled WGS sequence"/>
</dbReference>
<evidence type="ECO:0000313" key="9">
    <source>
        <dbReference type="Proteomes" id="UP000225548"/>
    </source>
</evidence>
<dbReference type="PANTHER" id="PTHR43133:SF25">
    <property type="entry name" value="RNA POLYMERASE SIGMA FACTOR RFAY-RELATED"/>
    <property type="match status" value="1"/>
</dbReference>
<dbReference type="SUPFAM" id="SSF88946">
    <property type="entry name" value="Sigma2 domain of RNA polymerase sigma factors"/>
    <property type="match status" value="1"/>
</dbReference>
<dbReference type="InterPro" id="IPR007627">
    <property type="entry name" value="RNA_pol_sigma70_r2"/>
</dbReference>
<comment type="caution">
    <text evidence="8">The sequence shown here is derived from an EMBL/GenBank/DDBJ whole genome shotgun (WGS) entry which is preliminary data.</text>
</comment>
<evidence type="ECO:0000256" key="4">
    <source>
        <dbReference type="ARBA" id="ARBA00023163"/>
    </source>
</evidence>
<evidence type="ECO:0000259" key="7">
    <source>
        <dbReference type="Pfam" id="PF08281"/>
    </source>
</evidence>
<keyword evidence="4" id="KW-0804">Transcription</keyword>
<dbReference type="GO" id="GO:0006352">
    <property type="term" value="P:DNA-templated transcription initiation"/>
    <property type="evidence" value="ECO:0007669"/>
    <property type="project" value="InterPro"/>
</dbReference>
<keyword evidence="2" id="KW-0805">Transcription regulation</keyword>
<keyword evidence="9" id="KW-1185">Reference proteome</keyword>
<dbReference type="GO" id="GO:0016987">
    <property type="term" value="F:sigma factor activity"/>
    <property type="evidence" value="ECO:0007669"/>
    <property type="project" value="UniProtKB-KW"/>
</dbReference>
<dbReference type="InterPro" id="IPR013325">
    <property type="entry name" value="RNA_pol_sigma_r2"/>
</dbReference>
<dbReference type="PANTHER" id="PTHR43133">
    <property type="entry name" value="RNA POLYMERASE ECF-TYPE SIGMA FACTO"/>
    <property type="match status" value="1"/>
</dbReference>
<evidence type="ECO:0000259" key="6">
    <source>
        <dbReference type="Pfam" id="PF04542"/>
    </source>
</evidence>
<dbReference type="AlphaFoldDB" id="A0A2A9E4C2"/>
<organism evidence="8 9">
    <name type="scientific">Sanguibacter antarcticus</name>
    <dbReference type="NCBI Taxonomy" id="372484"/>
    <lineage>
        <taxon>Bacteria</taxon>
        <taxon>Bacillati</taxon>
        <taxon>Actinomycetota</taxon>
        <taxon>Actinomycetes</taxon>
        <taxon>Micrococcales</taxon>
        <taxon>Sanguibacteraceae</taxon>
        <taxon>Sanguibacter</taxon>
    </lineage>
</organism>
<dbReference type="Pfam" id="PF08281">
    <property type="entry name" value="Sigma70_r4_2"/>
    <property type="match status" value="1"/>
</dbReference>
<dbReference type="InterPro" id="IPR013249">
    <property type="entry name" value="RNA_pol_sigma70_r4_t2"/>
</dbReference>
<evidence type="ECO:0000256" key="2">
    <source>
        <dbReference type="ARBA" id="ARBA00023015"/>
    </source>
</evidence>
<evidence type="ECO:0000256" key="1">
    <source>
        <dbReference type="ARBA" id="ARBA00010641"/>
    </source>
</evidence>
<name>A0A2A9E4C2_9MICO</name>
<dbReference type="GO" id="GO:0003677">
    <property type="term" value="F:DNA binding"/>
    <property type="evidence" value="ECO:0007669"/>
    <property type="project" value="InterPro"/>
</dbReference>
<proteinExistence type="inferred from homology"/>